<name>A0A7W8DZ77_9BRAD</name>
<dbReference type="AlphaFoldDB" id="A0A7W8DZ77"/>
<evidence type="ECO:0000313" key="1">
    <source>
        <dbReference type="EMBL" id="MBB5048079.1"/>
    </source>
</evidence>
<gene>
    <name evidence="1" type="ORF">HNR60_002840</name>
</gene>
<keyword evidence="2" id="KW-1185">Reference proteome</keyword>
<reference evidence="1 2" key="1">
    <citation type="submission" date="2020-08" db="EMBL/GenBank/DDBJ databases">
        <title>Genomic Encyclopedia of Type Strains, Phase IV (KMG-IV): sequencing the most valuable type-strain genomes for metagenomic binning, comparative biology and taxonomic classification.</title>
        <authorList>
            <person name="Goeker M."/>
        </authorList>
    </citation>
    <scope>NUCLEOTIDE SEQUENCE [LARGE SCALE GENOMIC DNA]</scope>
    <source>
        <strain evidence="1 2">DSM 12706</strain>
    </source>
</reference>
<comment type="caution">
    <text evidence="1">The sequence shown here is derived from an EMBL/GenBank/DDBJ whole genome shotgun (WGS) entry which is preliminary data.</text>
</comment>
<proteinExistence type="predicted"/>
<sequence length="51" mass="5711">MSQRAEAIAERVEAFVRDVVIPYEKDPRIAVHGHGPGEDLVAELRAKAKRQ</sequence>
<dbReference type="EMBL" id="JACHIH010000017">
    <property type="protein sequence ID" value="MBB5048079.1"/>
    <property type="molecule type" value="Genomic_DNA"/>
</dbReference>
<protein>
    <submittedName>
        <fullName evidence="1">Uncharacterized protein</fullName>
    </submittedName>
</protein>
<dbReference type="RefSeq" id="WP_184258478.1">
    <property type="nucleotide sequence ID" value="NZ_JACHIH010000017.1"/>
</dbReference>
<accession>A0A7W8DZ77</accession>
<organism evidence="1 2">
    <name type="scientific">Rhodopseudomonas rhenobacensis</name>
    <dbReference type="NCBI Taxonomy" id="87461"/>
    <lineage>
        <taxon>Bacteria</taxon>
        <taxon>Pseudomonadati</taxon>
        <taxon>Pseudomonadota</taxon>
        <taxon>Alphaproteobacteria</taxon>
        <taxon>Hyphomicrobiales</taxon>
        <taxon>Nitrobacteraceae</taxon>
        <taxon>Rhodopseudomonas</taxon>
    </lineage>
</organism>
<dbReference type="Proteomes" id="UP000542353">
    <property type="component" value="Unassembled WGS sequence"/>
</dbReference>
<evidence type="ECO:0000313" key="2">
    <source>
        <dbReference type="Proteomes" id="UP000542353"/>
    </source>
</evidence>